<dbReference type="GO" id="GO:0010507">
    <property type="term" value="P:negative regulation of autophagy"/>
    <property type="evidence" value="ECO:0007669"/>
    <property type="project" value="Ensembl"/>
</dbReference>
<dbReference type="AlphaFoldDB" id="A0A5F7ZZ15"/>
<evidence type="ECO:0000256" key="16">
    <source>
        <dbReference type="ARBA" id="ARBA00023242"/>
    </source>
</evidence>
<dbReference type="GO" id="GO:0022612">
    <property type="term" value="P:gland morphogenesis"/>
    <property type="evidence" value="ECO:0007669"/>
    <property type="project" value="Ensembl"/>
</dbReference>
<dbReference type="GO" id="GO:0009791">
    <property type="term" value="P:post-embryonic development"/>
    <property type="evidence" value="ECO:0007669"/>
    <property type="project" value="Ensembl"/>
</dbReference>
<evidence type="ECO:0000313" key="23">
    <source>
        <dbReference type="Proteomes" id="UP000006718"/>
    </source>
</evidence>
<dbReference type="GO" id="GO:0030308">
    <property type="term" value="P:negative regulation of cell growth"/>
    <property type="evidence" value="ECO:0007669"/>
    <property type="project" value="Ensembl"/>
</dbReference>
<dbReference type="GO" id="GO:0031103">
    <property type="term" value="P:axon regeneration"/>
    <property type="evidence" value="ECO:0007669"/>
    <property type="project" value="Ensembl"/>
</dbReference>
<dbReference type="Ensembl" id="ENSMMUT00000082950.1">
    <property type="protein sequence ID" value="ENSMMUP00000069881.1"/>
    <property type="gene ID" value="ENSMMUG00000059194.1"/>
</dbReference>
<dbReference type="GO" id="GO:2000669">
    <property type="term" value="P:negative regulation of dendritic cell apoptotic process"/>
    <property type="evidence" value="ECO:0007669"/>
    <property type="project" value="Ensembl"/>
</dbReference>
<dbReference type="GO" id="GO:0097048">
    <property type="term" value="P:dendritic cell apoptotic process"/>
    <property type="evidence" value="ECO:0007669"/>
    <property type="project" value="Ensembl"/>
</dbReference>
<reference evidence="22" key="4">
    <citation type="submission" date="2025-09" db="UniProtKB">
        <authorList>
            <consortium name="Ensembl"/>
        </authorList>
    </citation>
    <scope>IDENTIFICATION</scope>
    <source>
        <strain evidence="22">17573</strain>
    </source>
</reference>
<evidence type="ECO:0000256" key="12">
    <source>
        <dbReference type="ARBA" id="ARBA00022989"/>
    </source>
</evidence>
<dbReference type="GO" id="GO:0046982">
    <property type="term" value="F:protein heterodimerization activity"/>
    <property type="evidence" value="ECO:0007669"/>
    <property type="project" value="Ensembl"/>
</dbReference>
<dbReference type="PROSITE" id="PS01080">
    <property type="entry name" value="BH1"/>
    <property type="match status" value="1"/>
</dbReference>
<dbReference type="OMA" id="IAVWMTE"/>
<dbReference type="GO" id="GO:0008631">
    <property type="term" value="P:intrinsic apoptotic signaling pathway in response to oxidative stress"/>
    <property type="evidence" value="ECO:0007669"/>
    <property type="project" value="Ensembl"/>
</dbReference>
<comment type="similarity">
    <text evidence="5">Belongs to the Bcl-2 family.</text>
</comment>
<evidence type="ECO:0000259" key="21">
    <source>
        <dbReference type="PROSITE" id="PS50063"/>
    </source>
</evidence>
<dbReference type="GO" id="GO:0042100">
    <property type="term" value="P:B cell proliferation"/>
    <property type="evidence" value="ECO:0007669"/>
    <property type="project" value="Ensembl"/>
</dbReference>
<dbReference type="GO" id="GO:0033033">
    <property type="term" value="P:negative regulation of myeloid cell apoptotic process"/>
    <property type="evidence" value="ECO:0007669"/>
    <property type="project" value="Ensembl"/>
</dbReference>
<dbReference type="GO" id="GO:0005789">
    <property type="term" value="C:endoplasmic reticulum membrane"/>
    <property type="evidence" value="ECO:0007669"/>
    <property type="project" value="UniProtKB-SubCell"/>
</dbReference>
<dbReference type="GO" id="GO:0048538">
    <property type="term" value="P:thymus development"/>
    <property type="evidence" value="ECO:0007669"/>
    <property type="project" value="Ensembl"/>
</dbReference>
<dbReference type="GO" id="GO:0009410">
    <property type="term" value="P:response to xenobiotic stimulus"/>
    <property type="evidence" value="ECO:0007669"/>
    <property type="project" value="Ensembl"/>
</dbReference>
<dbReference type="GO" id="GO:0033689">
    <property type="term" value="P:negative regulation of osteoblast proliferation"/>
    <property type="evidence" value="ECO:0007669"/>
    <property type="project" value="Ensembl"/>
</dbReference>
<evidence type="ECO:0000256" key="4">
    <source>
        <dbReference type="ARBA" id="ARBA00004590"/>
    </source>
</evidence>
<dbReference type="GO" id="GO:0046930">
    <property type="term" value="C:pore complex"/>
    <property type="evidence" value="ECO:0007669"/>
    <property type="project" value="Ensembl"/>
</dbReference>
<dbReference type="GO" id="GO:0001836">
    <property type="term" value="P:release of cytochrome c from mitochondria"/>
    <property type="evidence" value="ECO:0000318"/>
    <property type="project" value="GO_Central"/>
</dbReference>
<evidence type="ECO:0000256" key="20">
    <source>
        <dbReference type="SAM" id="Phobius"/>
    </source>
</evidence>
<dbReference type="InterPro" id="IPR020731">
    <property type="entry name" value="Bcl2_BH4_motif_CS"/>
</dbReference>
<keyword evidence="23" id="KW-1185">Reference proteome</keyword>
<dbReference type="GO" id="GO:1904019">
    <property type="term" value="P:epithelial cell apoptotic process"/>
    <property type="evidence" value="ECO:0007669"/>
    <property type="project" value="Ensembl"/>
</dbReference>
<dbReference type="GO" id="GO:0033687">
    <property type="term" value="P:osteoblast proliferation"/>
    <property type="evidence" value="ECO:0007669"/>
    <property type="project" value="Ensembl"/>
</dbReference>
<comment type="function">
    <text evidence="17">Suppresses apoptosis in a variety of cell systems including factor-dependent lymphohematopoietic and neural cells. Regulates cell death by controlling the mitochondrial membrane permeability. Appears to function in a feedback loop system with caspases. Inhibits caspase activity either by preventing the release of cytochrome c from the mitochondria and/or by binding to the apoptosis-activating factor (APAF-1). Also acts as an inhibitor of autophagy: interacts with BECN1 and AMBRA1 during non-starvation conditions and inhibits their autophagy function. May attenuate inflammation by impairing NLRP1-inflammasome activation, hence CASP1 activation and IL1B release.</text>
</comment>
<dbReference type="GO" id="GO:0048864">
    <property type="term" value="P:stem cell development"/>
    <property type="evidence" value="ECO:0007669"/>
    <property type="project" value="Ensembl"/>
</dbReference>
<keyword evidence="11" id="KW-0256">Endoplasmic reticulum</keyword>
<dbReference type="GO" id="GO:0008584">
    <property type="term" value="P:male gonad development"/>
    <property type="evidence" value="ECO:0007669"/>
    <property type="project" value="Ensembl"/>
</dbReference>
<dbReference type="GO" id="GO:0140297">
    <property type="term" value="F:DNA-binding transcription factor binding"/>
    <property type="evidence" value="ECO:0007669"/>
    <property type="project" value="Ensembl"/>
</dbReference>
<dbReference type="GO" id="GO:0097049">
    <property type="term" value="P:motor neuron apoptotic process"/>
    <property type="evidence" value="ECO:0007669"/>
    <property type="project" value="Ensembl"/>
</dbReference>
<dbReference type="RefSeq" id="XP_028693883.1">
    <property type="nucleotide sequence ID" value="XM_028838050.1"/>
</dbReference>
<dbReference type="GO" id="GO:0048873">
    <property type="term" value="P:homeostasis of number of cells within a tissue"/>
    <property type="evidence" value="ECO:0007669"/>
    <property type="project" value="Ensembl"/>
</dbReference>
<dbReference type="GO" id="GO:0033077">
    <property type="term" value="P:T cell differentiation in thymus"/>
    <property type="evidence" value="ECO:0007669"/>
    <property type="project" value="Ensembl"/>
</dbReference>
<dbReference type="GO" id="GO:0014909">
    <property type="term" value="P:smooth muscle cell migration"/>
    <property type="evidence" value="ECO:0007669"/>
    <property type="project" value="Ensembl"/>
</dbReference>
<dbReference type="GO" id="GO:0050853">
    <property type="term" value="P:B cell receptor signaling pathway"/>
    <property type="evidence" value="ECO:0007669"/>
    <property type="project" value="Ensembl"/>
</dbReference>
<dbReference type="GO" id="GO:0005829">
    <property type="term" value="C:cytosol"/>
    <property type="evidence" value="ECO:0007669"/>
    <property type="project" value="Ensembl"/>
</dbReference>
<dbReference type="GO" id="GO:0042551">
    <property type="term" value="P:neuron maturation"/>
    <property type="evidence" value="ECO:0007669"/>
    <property type="project" value="Ensembl"/>
</dbReference>
<sequence length="241" mass="26395">MAHAGRTGYDNREIVMKYIHYKLSQRGYEWDAGDVGAATPGAAPAPGIFSSQPGHTPHPAASRDPVARTSPLPTPAAPAAAAAAGPALSPVPPVVHLTLRQAGDDFSRRYRRDFAEMSSQLHLTPFTARGRFATVVEELFRDGVNWGRIVAFFEFGGVMCVESVNREMSPLVDNIALWMTEYLNRHLHTWIQDNGGWDAFVELYGPSMRPLFDFSWLSLKTLLSLALVGACITLGAYLGHK</sequence>
<dbReference type="GO" id="GO:0031647">
    <property type="term" value="P:regulation of protein stability"/>
    <property type="evidence" value="ECO:0007669"/>
    <property type="project" value="Ensembl"/>
</dbReference>
<dbReference type="GO" id="GO:0002931">
    <property type="term" value="P:response to ischemia"/>
    <property type="evidence" value="ECO:0007669"/>
    <property type="project" value="Ensembl"/>
</dbReference>
<dbReference type="GO" id="GO:0042149">
    <property type="term" value="P:cellular response to glucose starvation"/>
    <property type="evidence" value="ECO:0007669"/>
    <property type="project" value="Ensembl"/>
</dbReference>
<dbReference type="GO" id="GO:0014911">
    <property type="term" value="P:positive regulation of smooth muscle cell migration"/>
    <property type="evidence" value="ECO:0007669"/>
    <property type="project" value="Ensembl"/>
</dbReference>
<dbReference type="PROSITE" id="PS50063">
    <property type="entry name" value="BH4_2"/>
    <property type="match status" value="1"/>
</dbReference>
<dbReference type="PaxDb" id="9544-ENSMMUP00000008651"/>
<dbReference type="GO" id="GO:0001658">
    <property type="term" value="P:branching involved in ureteric bud morphogenesis"/>
    <property type="evidence" value="ECO:0007669"/>
    <property type="project" value="Ensembl"/>
</dbReference>
<dbReference type="GO" id="GO:2000134">
    <property type="term" value="P:negative regulation of G1/S transition of mitotic cell cycle"/>
    <property type="evidence" value="ECO:0007669"/>
    <property type="project" value="Ensembl"/>
</dbReference>
<dbReference type="GO" id="GO:0048753">
    <property type="term" value="P:pigment granule organization"/>
    <property type="evidence" value="ECO:0007669"/>
    <property type="project" value="Ensembl"/>
</dbReference>
<keyword evidence="8 20" id="KW-0812">Transmembrane</keyword>
<proteinExistence type="inferred from homology"/>
<dbReference type="GO" id="GO:0097138">
    <property type="term" value="C:BAD-BCL-2 complex"/>
    <property type="evidence" value="ECO:0007669"/>
    <property type="project" value="Ensembl"/>
</dbReference>
<dbReference type="GO" id="GO:0016248">
    <property type="term" value="F:channel inhibitor activity"/>
    <property type="evidence" value="ECO:0007669"/>
    <property type="project" value="Ensembl"/>
</dbReference>
<dbReference type="GO" id="GO:0071456">
    <property type="term" value="P:cellular response to hypoxia"/>
    <property type="evidence" value="ECO:0007669"/>
    <property type="project" value="Ensembl"/>
</dbReference>
<dbReference type="GO" id="GO:0048546">
    <property type="term" value="P:digestive tract morphogenesis"/>
    <property type="evidence" value="ECO:0007669"/>
    <property type="project" value="Ensembl"/>
</dbReference>
<dbReference type="Pfam" id="PF02180">
    <property type="entry name" value="BH4"/>
    <property type="match status" value="1"/>
</dbReference>
<dbReference type="GO" id="GO:0010523">
    <property type="term" value="P:negative regulation of calcium ion transport into cytosol"/>
    <property type="evidence" value="ECO:0007669"/>
    <property type="project" value="Ensembl"/>
</dbReference>
<evidence type="ECO:0000313" key="24">
    <source>
        <dbReference type="VGNC" id="VGNC:104216"/>
    </source>
</evidence>
<dbReference type="PANTHER" id="PTHR11256:SF11">
    <property type="entry name" value="APOPTOSIS REGULATOR BCL-2"/>
    <property type="match status" value="1"/>
</dbReference>
<dbReference type="CTD" id="596"/>
<dbReference type="GO" id="GO:0030336">
    <property type="term" value="P:negative regulation of cell migration"/>
    <property type="evidence" value="ECO:0007669"/>
    <property type="project" value="Ensembl"/>
</dbReference>
<dbReference type="GO" id="GO:0048743">
    <property type="term" value="P:positive regulation of skeletal muscle fiber development"/>
    <property type="evidence" value="ECO:0007669"/>
    <property type="project" value="Ensembl"/>
</dbReference>
<dbReference type="GO" id="GO:0043565">
    <property type="term" value="F:sequence-specific DNA binding"/>
    <property type="evidence" value="ECO:0007669"/>
    <property type="project" value="Ensembl"/>
</dbReference>
<evidence type="ECO:0000256" key="15">
    <source>
        <dbReference type="ARBA" id="ARBA00023136"/>
    </source>
</evidence>
<evidence type="ECO:0000256" key="7">
    <source>
        <dbReference type="ARBA" id="ARBA00022490"/>
    </source>
</evidence>
<dbReference type="GO" id="GO:0000082">
    <property type="term" value="P:G1/S transition of mitotic cell cycle"/>
    <property type="evidence" value="ECO:0007669"/>
    <property type="project" value="Ensembl"/>
</dbReference>
<dbReference type="KEGG" id="mcc:707407"/>
<dbReference type="GO" id="GO:0001656">
    <property type="term" value="P:metanephros development"/>
    <property type="evidence" value="ECO:0007669"/>
    <property type="project" value="Ensembl"/>
</dbReference>
<dbReference type="GO" id="GO:0043209">
    <property type="term" value="C:myelin sheath"/>
    <property type="evidence" value="ECO:0007669"/>
    <property type="project" value="Ensembl"/>
</dbReference>
<organism evidence="22 23">
    <name type="scientific">Macaca mulatta</name>
    <name type="common">Rhesus macaque</name>
    <dbReference type="NCBI Taxonomy" id="9544"/>
    <lineage>
        <taxon>Eukaryota</taxon>
        <taxon>Metazoa</taxon>
        <taxon>Chordata</taxon>
        <taxon>Craniata</taxon>
        <taxon>Vertebrata</taxon>
        <taxon>Euteleostomi</taxon>
        <taxon>Mammalia</taxon>
        <taxon>Eutheria</taxon>
        <taxon>Euarchontoglires</taxon>
        <taxon>Primates</taxon>
        <taxon>Haplorrhini</taxon>
        <taxon>Catarrhini</taxon>
        <taxon>Cercopithecidae</taxon>
        <taxon>Cercopithecinae</taxon>
        <taxon>Macaca</taxon>
    </lineage>
</organism>
<dbReference type="GO" id="GO:0007015">
    <property type="term" value="P:actin filament organization"/>
    <property type="evidence" value="ECO:0007669"/>
    <property type="project" value="Ensembl"/>
</dbReference>
<dbReference type="GO" id="GO:0051434">
    <property type="term" value="F:BH3 domain binding"/>
    <property type="evidence" value="ECO:0007669"/>
    <property type="project" value="Ensembl"/>
</dbReference>
<dbReference type="GO" id="GO:0007409">
    <property type="term" value="P:axonogenesis"/>
    <property type="evidence" value="ECO:0007669"/>
    <property type="project" value="Ensembl"/>
</dbReference>
<evidence type="ECO:0000313" key="22">
    <source>
        <dbReference type="Ensembl" id="ENSMMUP00000069881.1"/>
    </source>
</evidence>
<evidence type="ECO:0000256" key="11">
    <source>
        <dbReference type="ARBA" id="ARBA00022824"/>
    </source>
</evidence>
<dbReference type="GO" id="GO:0051607">
    <property type="term" value="P:defense response to virus"/>
    <property type="evidence" value="ECO:0007669"/>
    <property type="project" value="Ensembl"/>
</dbReference>
<evidence type="ECO:0000256" key="5">
    <source>
        <dbReference type="ARBA" id="ARBA00009458"/>
    </source>
</evidence>
<dbReference type="GO" id="GO:0030890">
    <property type="term" value="P:positive regulation of B cell proliferation"/>
    <property type="evidence" value="ECO:0007669"/>
    <property type="project" value="Ensembl"/>
</dbReference>
<dbReference type="SUPFAM" id="SSF56854">
    <property type="entry name" value="Bcl-2 inhibitors of programmed cell death"/>
    <property type="match status" value="1"/>
</dbReference>
<dbReference type="GO" id="GO:0001782">
    <property type="term" value="P:B cell homeostasis"/>
    <property type="evidence" value="ECO:0007669"/>
    <property type="project" value="Ensembl"/>
</dbReference>
<dbReference type="SMR" id="A0A5F7ZZ15"/>
<dbReference type="GO" id="GO:0060090">
    <property type="term" value="F:molecular adaptor activity"/>
    <property type="evidence" value="ECO:0007669"/>
    <property type="project" value="Ensembl"/>
</dbReference>
<dbReference type="GO" id="GO:0046671">
    <property type="term" value="P:negative regulation of retinal cell programmed cell death"/>
    <property type="evidence" value="ECO:0007669"/>
    <property type="project" value="Ensembl"/>
</dbReference>
<dbReference type="GO" id="GO:0009636">
    <property type="term" value="P:response to toxic substance"/>
    <property type="evidence" value="ECO:0007669"/>
    <property type="project" value="Ensembl"/>
</dbReference>
<evidence type="ECO:0000256" key="9">
    <source>
        <dbReference type="ARBA" id="ARBA00022703"/>
    </source>
</evidence>
<dbReference type="GO" id="GO:0002903">
    <property type="term" value="P:negative regulation of B cell apoptotic process"/>
    <property type="evidence" value="ECO:0007669"/>
    <property type="project" value="Ensembl"/>
</dbReference>
<dbReference type="InterPro" id="IPR046371">
    <property type="entry name" value="Bcl-2_BH1-3"/>
</dbReference>
<dbReference type="FunFam" id="1.10.437.10:FF:000006">
    <property type="entry name" value="Apoptosis regulator Bcl-2"/>
    <property type="match status" value="1"/>
</dbReference>
<dbReference type="GO" id="GO:0002320">
    <property type="term" value="P:lymphoid progenitor cell differentiation"/>
    <property type="evidence" value="ECO:0007669"/>
    <property type="project" value="Ensembl"/>
</dbReference>
<dbReference type="GO" id="GO:0033028">
    <property type="term" value="P:myeloid cell apoptotic process"/>
    <property type="evidence" value="ECO:0007669"/>
    <property type="project" value="Ensembl"/>
</dbReference>
<dbReference type="InterPro" id="IPR020728">
    <property type="entry name" value="Bcl2_BH3_motif_CS"/>
</dbReference>
<gene>
    <name evidence="22 24" type="primary">BCL2</name>
</gene>
<dbReference type="GO" id="GO:0048041">
    <property type="term" value="P:focal adhesion assembly"/>
    <property type="evidence" value="ECO:0007669"/>
    <property type="project" value="Ensembl"/>
</dbReference>
<name>A0A5F7ZZ15_MACMU</name>
<dbReference type="GO" id="GO:0072593">
    <property type="term" value="P:reactive oxygen species metabolic process"/>
    <property type="evidence" value="ECO:0007669"/>
    <property type="project" value="Ensembl"/>
</dbReference>
<evidence type="ECO:0000256" key="8">
    <source>
        <dbReference type="ARBA" id="ARBA00022692"/>
    </source>
</evidence>
<dbReference type="GO" id="GO:1904036">
    <property type="term" value="P:negative regulation of epithelial cell apoptotic process"/>
    <property type="evidence" value="ECO:0007669"/>
    <property type="project" value="Ensembl"/>
</dbReference>
<dbReference type="PRINTS" id="PR01863">
    <property type="entry name" value="APOPREGBCL2"/>
</dbReference>
<dbReference type="GO" id="GO:0010332">
    <property type="term" value="P:response to gamma radiation"/>
    <property type="evidence" value="ECO:0007669"/>
    <property type="project" value="Ensembl"/>
</dbReference>
<evidence type="ECO:0000256" key="18">
    <source>
        <dbReference type="PROSITE-ProRule" id="PRU00025"/>
    </source>
</evidence>
<evidence type="ECO:0000256" key="10">
    <source>
        <dbReference type="ARBA" id="ARBA00022787"/>
    </source>
</evidence>
<reference evidence="23" key="1">
    <citation type="journal article" date="2007" name="Science">
        <title>Evolutionary and biomedical insights from the rhesus macaque genome.</title>
        <authorList>
            <person name="Gibbs R.A."/>
            <person name="Rogers J."/>
            <person name="Katze M.G."/>
            <person name="Bumgarner R."/>
            <person name="Weinstock G.M."/>
            <person name="Mardis E.R."/>
            <person name="Remington K.A."/>
            <person name="Strausberg R.L."/>
            <person name="Venter J.C."/>
            <person name="Wilson R.K."/>
            <person name="Batzer M.A."/>
            <person name="Bustamante C.D."/>
            <person name="Eichler E.E."/>
            <person name="Hahn M.W."/>
            <person name="Hardison R.C."/>
            <person name="Makova K.D."/>
            <person name="Miller W."/>
            <person name="Milosavljevic A."/>
            <person name="Palermo R.E."/>
            <person name="Siepel A."/>
            <person name="Sikela J.M."/>
            <person name="Attaway T."/>
            <person name="Bell S."/>
            <person name="Bernard K.E."/>
            <person name="Buhay C.J."/>
            <person name="Chandrabose M.N."/>
            <person name="Dao M."/>
            <person name="Davis C."/>
            <person name="Delehaunty K.D."/>
            <person name="Ding Y."/>
            <person name="Dinh H.H."/>
            <person name="Dugan-Rocha S."/>
            <person name="Fulton L.A."/>
            <person name="Gabisi R.A."/>
            <person name="Garner T.T."/>
            <person name="Godfrey J."/>
            <person name="Hawes A.C."/>
            <person name="Hernandez J."/>
            <person name="Hines S."/>
            <person name="Holder M."/>
            <person name="Hume J."/>
            <person name="Jhangiani S.N."/>
            <person name="Joshi V."/>
            <person name="Khan Z.M."/>
            <person name="Kirkness E.F."/>
            <person name="Cree A."/>
            <person name="Fowler R.G."/>
            <person name="Lee S."/>
            <person name="Lewis L.R."/>
            <person name="Li Z."/>
            <person name="Liu Y.-S."/>
            <person name="Moore S.M."/>
            <person name="Muzny D."/>
            <person name="Nazareth L.V."/>
            <person name="Ngo D.N."/>
            <person name="Okwuonu G.O."/>
            <person name="Pai G."/>
            <person name="Parker D."/>
            <person name="Paul H.A."/>
            <person name="Pfannkoch C."/>
            <person name="Pohl C.S."/>
            <person name="Rogers Y.-H.C."/>
            <person name="Ruiz S.J."/>
            <person name="Sabo A."/>
            <person name="Santibanez J."/>
            <person name="Schneider B.W."/>
            <person name="Smith S.M."/>
            <person name="Sodergren E."/>
            <person name="Svatek A.F."/>
            <person name="Utterback T.R."/>
            <person name="Vattathil S."/>
            <person name="Warren W."/>
            <person name="White C.S."/>
            <person name="Chinwalla A.T."/>
            <person name="Feng Y."/>
            <person name="Halpern A.L."/>
            <person name="Hillier L.W."/>
            <person name="Huang X."/>
            <person name="Minx P."/>
            <person name="Nelson J.O."/>
            <person name="Pepin K.H."/>
            <person name="Qin X."/>
            <person name="Sutton G.G."/>
            <person name="Venter E."/>
            <person name="Walenz B.P."/>
            <person name="Wallis J.W."/>
            <person name="Worley K.C."/>
            <person name="Yang S.-P."/>
            <person name="Jones S.M."/>
            <person name="Marra M.A."/>
            <person name="Rocchi M."/>
            <person name="Schein J.E."/>
            <person name="Baertsch R."/>
            <person name="Clarke L."/>
            <person name="Csuros M."/>
            <person name="Glasscock J."/>
            <person name="Harris R.A."/>
            <person name="Havlak P."/>
            <person name="Jackson A.R."/>
            <person name="Jiang H."/>
            <person name="Liu Y."/>
            <person name="Messina D.N."/>
            <person name="Shen Y."/>
            <person name="Song H.X.-Z."/>
            <person name="Wylie T."/>
            <person name="Zhang L."/>
            <person name="Birney E."/>
            <person name="Han K."/>
            <person name="Konkel M.K."/>
            <person name="Lee J."/>
            <person name="Smit A.F.A."/>
            <person name="Ullmer B."/>
            <person name="Wang H."/>
            <person name="Xing J."/>
            <person name="Burhans R."/>
            <person name="Cheng Z."/>
            <person name="Karro J.E."/>
            <person name="Ma J."/>
            <person name="Raney B."/>
            <person name="She X."/>
            <person name="Cox M.J."/>
            <person name="Demuth J.P."/>
            <person name="Dumas L.J."/>
            <person name="Han S.-G."/>
            <person name="Hopkins J."/>
            <person name="Karimpour-Fard A."/>
            <person name="Kim Y.H."/>
            <person name="Pollack J.R."/>
            <person name="Vinar T."/>
            <person name="Addo-Quaye C."/>
            <person name="Degenhardt J."/>
            <person name="Denby A."/>
            <person name="Hubisz M.J."/>
            <person name="Indap A."/>
            <person name="Kosiol C."/>
            <person name="Lahn B.T."/>
            <person name="Lawson H.A."/>
            <person name="Marklein A."/>
            <person name="Nielsen R."/>
            <person name="Vallender E.J."/>
            <person name="Clark A.G."/>
            <person name="Ferguson B."/>
            <person name="Hernandez R.D."/>
            <person name="Hirani K."/>
            <person name="Kehrer-Sawatzki H."/>
            <person name="Kolb J."/>
            <person name="Patil S."/>
            <person name="Pu L.-L."/>
            <person name="Ren Y."/>
            <person name="Smith D.G."/>
            <person name="Wheeler D.A."/>
            <person name="Schenck I."/>
            <person name="Ball E.V."/>
            <person name="Chen R."/>
            <person name="Cooper D.N."/>
            <person name="Giardine B."/>
            <person name="Hsu F."/>
            <person name="Kent W.J."/>
            <person name="Lesk A."/>
            <person name="Nelson D.L."/>
            <person name="O'brien W.E."/>
            <person name="Pruefer K."/>
            <person name="Stenson P.D."/>
            <person name="Wallace J.C."/>
            <person name="Ke H."/>
            <person name="Liu X.-M."/>
            <person name="Wang P."/>
            <person name="Xiang A.P."/>
            <person name="Yang F."/>
            <person name="Barber G.P."/>
            <person name="Haussler D."/>
            <person name="Karolchik D."/>
            <person name="Kern A.D."/>
            <person name="Kuhn R.M."/>
            <person name="Smith K.E."/>
            <person name="Zwieg A.S."/>
        </authorList>
    </citation>
    <scope>NUCLEOTIDE SEQUENCE [LARGE SCALE GENOMIC DNA]</scope>
    <source>
        <strain evidence="23">17573</strain>
    </source>
</reference>
<dbReference type="InterPro" id="IPR002475">
    <property type="entry name" value="Bcl2-like"/>
</dbReference>
<dbReference type="InParanoid" id="A0A5F7ZZ15"/>
<dbReference type="InterPro" id="IPR013278">
    <property type="entry name" value="Apop_reg_Bcl2"/>
</dbReference>
<dbReference type="Bgee" id="ENSMMUG00000059194">
    <property type="expression patterns" value="Expressed in adipose tissue and 20 other cell types or tissues"/>
</dbReference>
<accession>A0A5F7ZZ15</accession>
<reference evidence="22" key="2">
    <citation type="submission" date="2019-01" db="EMBL/GenBank/DDBJ databases">
        <authorList>
            <person name="Graves T."/>
            <person name="Eichler E.E."/>
            <person name="Wilson R.K."/>
        </authorList>
    </citation>
    <scope>NUCLEOTIDE SEQUENCE [LARGE SCALE GENOMIC DNA]</scope>
    <source>
        <strain evidence="22">17573</strain>
    </source>
</reference>
<keyword evidence="16" id="KW-0539">Nucleus</keyword>
<dbReference type="GO" id="GO:0060402">
    <property type="term" value="P:calcium ion transport into cytosol"/>
    <property type="evidence" value="ECO:0007669"/>
    <property type="project" value="Ensembl"/>
</dbReference>
<dbReference type="GO" id="GO:0008625">
    <property type="term" value="P:extrinsic apoptotic signaling pathway via death domain receptors"/>
    <property type="evidence" value="ECO:0007669"/>
    <property type="project" value="Ensembl"/>
</dbReference>
<dbReference type="GO" id="GO:0006914">
    <property type="term" value="P:autophagy"/>
    <property type="evidence" value="ECO:0007669"/>
    <property type="project" value="UniProtKB-KW"/>
</dbReference>
<dbReference type="GO" id="GO:0031965">
    <property type="term" value="C:nuclear membrane"/>
    <property type="evidence" value="ECO:0007669"/>
    <property type="project" value="UniProtKB-SubCell"/>
</dbReference>
<dbReference type="GO" id="GO:0021747">
    <property type="term" value="P:cochlear nucleus development"/>
    <property type="evidence" value="ECO:0007669"/>
    <property type="project" value="Ensembl"/>
</dbReference>
<dbReference type="Gene3D" id="1.10.437.10">
    <property type="entry name" value="Blc2-like"/>
    <property type="match status" value="1"/>
</dbReference>
<dbReference type="GO" id="GO:2001240">
    <property type="term" value="P:negative regulation of extrinsic apoptotic signaling pathway in absence of ligand"/>
    <property type="evidence" value="ECO:0007669"/>
    <property type="project" value="Ensembl"/>
</dbReference>
<dbReference type="GO" id="GO:0031069">
    <property type="term" value="P:hair follicle morphogenesis"/>
    <property type="evidence" value="ECO:0007669"/>
    <property type="project" value="Ensembl"/>
</dbReference>
<dbReference type="GO" id="GO:0048599">
    <property type="term" value="P:oocyte development"/>
    <property type="evidence" value="ECO:0007669"/>
    <property type="project" value="Ensembl"/>
</dbReference>
<dbReference type="PANTHER" id="PTHR11256">
    <property type="entry name" value="BCL-2 RELATED"/>
    <property type="match status" value="1"/>
</dbReference>
<feature type="short sequence motif" description="BH4" evidence="18">
    <location>
        <begin position="11"/>
        <end position="30"/>
    </location>
</feature>
<dbReference type="GO" id="GO:0002326">
    <property type="term" value="P:B cell lineage commitment"/>
    <property type="evidence" value="ECO:0007669"/>
    <property type="project" value="Ensembl"/>
</dbReference>
<dbReference type="GeneTree" id="ENSGT01130000278332"/>
<dbReference type="GO" id="GO:2000672">
    <property type="term" value="P:negative regulation of motor neuron apoptotic process"/>
    <property type="evidence" value="ECO:0007669"/>
    <property type="project" value="Ensembl"/>
</dbReference>
<evidence type="ECO:0000256" key="14">
    <source>
        <dbReference type="ARBA" id="ARBA00023128"/>
    </source>
</evidence>
<dbReference type="GO" id="GO:0001662">
    <property type="term" value="P:behavioral fear response"/>
    <property type="evidence" value="ECO:0007669"/>
    <property type="project" value="Ensembl"/>
</dbReference>
<dbReference type="GO" id="GO:0043583">
    <property type="term" value="P:ear development"/>
    <property type="evidence" value="ECO:0007669"/>
    <property type="project" value="Ensembl"/>
</dbReference>
<dbReference type="GO" id="GO:0006808">
    <property type="term" value="P:regulation of nitrogen utilization"/>
    <property type="evidence" value="ECO:0007669"/>
    <property type="project" value="Ensembl"/>
</dbReference>
<keyword evidence="13" id="KW-0072">Autophagy</keyword>
<dbReference type="VGNC" id="VGNC:104216">
    <property type="gene designation" value="BCL2"/>
</dbReference>
<dbReference type="GO" id="GO:0034097">
    <property type="term" value="P:response to cytokine"/>
    <property type="evidence" value="ECO:0007669"/>
    <property type="project" value="Ensembl"/>
</dbReference>
<keyword evidence="9 18" id="KW-0053">Apoptosis</keyword>
<dbReference type="GO" id="GO:0043029">
    <property type="term" value="P:T cell homeostasis"/>
    <property type="evidence" value="ECO:0007669"/>
    <property type="project" value="Ensembl"/>
</dbReference>
<dbReference type="InterPro" id="IPR004725">
    <property type="entry name" value="Bcl2/BclX"/>
</dbReference>
<evidence type="ECO:0000256" key="1">
    <source>
        <dbReference type="ARBA" id="ARBA00004389"/>
    </source>
</evidence>
<dbReference type="Proteomes" id="UP000006718">
    <property type="component" value="Chromosome 18"/>
</dbReference>
<dbReference type="GO" id="GO:0030279">
    <property type="term" value="P:negative regulation of ossification"/>
    <property type="evidence" value="ECO:0007669"/>
    <property type="project" value="Ensembl"/>
</dbReference>
<dbReference type="GO" id="GO:0010468">
    <property type="term" value="P:regulation of gene expression"/>
    <property type="evidence" value="ECO:0007669"/>
    <property type="project" value="Ensembl"/>
</dbReference>
<dbReference type="GO" id="GO:0070059">
    <property type="term" value="P:intrinsic apoptotic signaling pathway in response to endoplasmic reticulum stress"/>
    <property type="evidence" value="ECO:0007669"/>
    <property type="project" value="Ensembl"/>
</dbReference>
<dbReference type="PROSITE" id="PS01260">
    <property type="entry name" value="BH4_1"/>
    <property type="match status" value="1"/>
</dbReference>
<dbReference type="GO" id="GO:0001952">
    <property type="term" value="P:regulation of cell-matrix adhesion"/>
    <property type="evidence" value="ECO:0007669"/>
    <property type="project" value="Ensembl"/>
</dbReference>
<dbReference type="SMART" id="SM00337">
    <property type="entry name" value="BCL"/>
    <property type="match status" value="1"/>
</dbReference>
<dbReference type="InterPro" id="IPR003093">
    <property type="entry name" value="Bcl2_BH4"/>
</dbReference>
<dbReference type="GO" id="GO:2000811">
    <property type="term" value="P:negative regulation of anoikis"/>
    <property type="evidence" value="ECO:0007669"/>
    <property type="project" value="Ensembl"/>
</dbReference>
<dbReference type="GO" id="GO:0040018">
    <property type="term" value="P:positive regulation of multicellular organism growth"/>
    <property type="evidence" value="ECO:0007669"/>
    <property type="project" value="Ensembl"/>
</dbReference>
<dbReference type="GO" id="GO:0001783">
    <property type="term" value="P:B cell apoptotic process"/>
    <property type="evidence" value="ECO:0007669"/>
    <property type="project" value="Ensembl"/>
</dbReference>
<dbReference type="GO" id="GO:0032848">
    <property type="term" value="P:negative regulation of cellular pH reduction"/>
    <property type="evidence" value="ECO:0007669"/>
    <property type="project" value="Ensembl"/>
</dbReference>
<dbReference type="GO" id="GO:0014031">
    <property type="term" value="P:mesenchymal cell development"/>
    <property type="evidence" value="ECO:0007669"/>
    <property type="project" value="Ensembl"/>
</dbReference>
<reference evidence="22" key="3">
    <citation type="submission" date="2025-08" db="UniProtKB">
        <authorList>
            <consortium name="Ensembl"/>
        </authorList>
    </citation>
    <scope>IDENTIFICATION</scope>
    <source>
        <strain evidence="22">17573</strain>
    </source>
</reference>
<dbReference type="GO" id="GO:0070233">
    <property type="term" value="P:negative regulation of T cell apoptotic process"/>
    <property type="evidence" value="ECO:0007669"/>
    <property type="project" value="Ensembl"/>
</dbReference>
<dbReference type="GO" id="GO:0001541">
    <property type="term" value="P:ovarian follicle development"/>
    <property type="evidence" value="ECO:0007669"/>
    <property type="project" value="Ensembl"/>
</dbReference>
<protein>
    <recommendedName>
        <fullName evidence="6">Apoptosis regulator Bcl-2</fullName>
    </recommendedName>
</protein>
<keyword evidence="15 20" id="KW-0472">Membrane</keyword>
<dbReference type="GO" id="GO:0098609">
    <property type="term" value="P:cell-cell adhesion"/>
    <property type="evidence" value="ECO:0007669"/>
    <property type="project" value="Ensembl"/>
</dbReference>
<dbReference type="OrthoDB" id="6021377at2759"/>
<dbReference type="GO" id="GO:0032835">
    <property type="term" value="P:glomerulus development"/>
    <property type="evidence" value="ECO:0007669"/>
    <property type="project" value="Ensembl"/>
</dbReference>
<dbReference type="PROSITE" id="PS50062">
    <property type="entry name" value="BCL2_FAMILY"/>
    <property type="match status" value="1"/>
</dbReference>
<evidence type="ECO:0000256" key="13">
    <source>
        <dbReference type="ARBA" id="ARBA00023006"/>
    </source>
</evidence>
<feature type="region of interest" description="Disordered" evidence="19">
    <location>
        <begin position="41"/>
        <end position="83"/>
    </location>
</feature>
<evidence type="ECO:0000256" key="3">
    <source>
        <dbReference type="ARBA" id="ARBA00004572"/>
    </source>
</evidence>
<dbReference type="GO" id="GO:0006582">
    <property type="term" value="P:melanin metabolic process"/>
    <property type="evidence" value="ECO:0007669"/>
    <property type="project" value="Ensembl"/>
</dbReference>
<dbReference type="GO" id="GO:0043065">
    <property type="term" value="P:positive regulation of apoptotic process"/>
    <property type="evidence" value="ECO:0000318"/>
    <property type="project" value="GO_Central"/>
</dbReference>
<dbReference type="Pfam" id="PF00452">
    <property type="entry name" value="Bcl-2"/>
    <property type="match status" value="1"/>
</dbReference>
<dbReference type="GO" id="GO:0045636">
    <property type="term" value="P:positive regulation of melanocyte differentiation"/>
    <property type="evidence" value="ECO:0007669"/>
    <property type="project" value="Ensembl"/>
</dbReference>
<dbReference type="GO" id="GO:0000209">
    <property type="term" value="P:protein polyubiquitination"/>
    <property type="evidence" value="ECO:0007669"/>
    <property type="project" value="Ensembl"/>
</dbReference>
<evidence type="ECO:0000256" key="19">
    <source>
        <dbReference type="SAM" id="MobiDB-lite"/>
    </source>
</evidence>
<feature type="transmembrane region" description="Helical" evidence="20">
    <location>
        <begin position="217"/>
        <end position="238"/>
    </location>
</feature>
<keyword evidence="14" id="KW-0496">Mitochondrion</keyword>
<evidence type="ECO:0000256" key="2">
    <source>
        <dbReference type="ARBA" id="ARBA00004496"/>
    </source>
</evidence>
<evidence type="ECO:0000256" key="17">
    <source>
        <dbReference type="ARBA" id="ARBA00045768"/>
    </source>
</evidence>
<dbReference type="CDD" id="cd06845">
    <property type="entry name" value="Bcl-2_like"/>
    <property type="match status" value="1"/>
</dbReference>
<dbReference type="GO" id="GO:0003014">
    <property type="term" value="P:renal system process"/>
    <property type="evidence" value="ECO:0007669"/>
    <property type="project" value="Ensembl"/>
</dbReference>
<dbReference type="GO" id="GO:0035094">
    <property type="term" value="P:response to nicotine"/>
    <property type="evidence" value="ECO:0007669"/>
    <property type="project" value="Ensembl"/>
</dbReference>
<dbReference type="GO" id="GO:0002020">
    <property type="term" value="F:protease binding"/>
    <property type="evidence" value="ECO:0007669"/>
    <property type="project" value="Ensembl"/>
</dbReference>
<dbReference type="GO" id="GO:0001503">
    <property type="term" value="P:ossification"/>
    <property type="evidence" value="ECO:0007669"/>
    <property type="project" value="Ensembl"/>
</dbReference>
<dbReference type="GO" id="GO:0060218">
    <property type="term" value="P:hematopoietic stem cell differentiation"/>
    <property type="evidence" value="ECO:0007669"/>
    <property type="project" value="Ensembl"/>
</dbReference>
<dbReference type="GO" id="GO:0051384">
    <property type="term" value="P:response to glucocorticoid"/>
    <property type="evidence" value="ECO:0007669"/>
    <property type="project" value="Ensembl"/>
</dbReference>
<evidence type="ECO:0000256" key="6">
    <source>
        <dbReference type="ARBA" id="ARBA00018573"/>
    </source>
</evidence>
<dbReference type="GO" id="GO:0048536">
    <property type="term" value="P:spleen development"/>
    <property type="evidence" value="ECO:0007669"/>
    <property type="project" value="Ensembl"/>
</dbReference>
<dbReference type="GO" id="GO:0042542">
    <property type="term" value="P:response to hydrogen peroxide"/>
    <property type="evidence" value="ECO:0007669"/>
    <property type="project" value="Ensembl"/>
</dbReference>
<dbReference type="GO" id="GO:0008630">
    <property type="term" value="P:intrinsic apoptotic signaling pathway in response to DNA damage"/>
    <property type="evidence" value="ECO:0000318"/>
    <property type="project" value="GO_Central"/>
</dbReference>
<comment type="subcellular location">
    <subcellularLocation>
        <location evidence="2">Cytoplasm</location>
    </subcellularLocation>
    <subcellularLocation>
        <location evidence="1">Endoplasmic reticulum membrane</location>
        <topology evidence="1">Single-pass membrane protein</topology>
    </subcellularLocation>
    <subcellularLocation>
        <location evidence="3">Mitochondrion outer membrane</location>
        <topology evidence="3">Single-pass membrane protein</topology>
    </subcellularLocation>
    <subcellularLocation>
        <location evidence="4">Nucleus membrane</location>
        <topology evidence="4">Single-pass membrane protein</topology>
    </subcellularLocation>
</comment>
<dbReference type="GO" id="GO:0010039">
    <property type="term" value="P:response to iron ion"/>
    <property type="evidence" value="ECO:0007669"/>
    <property type="project" value="Ensembl"/>
</dbReference>
<dbReference type="InterPro" id="IPR036834">
    <property type="entry name" value="Bcl-2-like_sf"/>
</dbReference>
<dbReference type="GO" id="GO:0051881">
    <property type="term" value="P:regulation of mitochondrial membrane potential"/>
    <property type="evidence" value="ECO:0007669"/>
    <property type="project" value="Ensembl"/>
</dbReference>
<dbReference type="GO" id="GO:0043375">
    <property type="term" value="P:CD8-positive, alpha-beta T cell lineage commitment"/>
    <property type="evidence" value="ECO:0007669"/>
    <property type="project" value="Ensembl"/>
</dbReference>
<dbReference type="GO" id="GO:0030318">
    <property type="term" value="P:melanocyte differentiation"/>
    <property type="evidence" value="ECO:0007669"/>
    <property type="project" value="Ensembl"/>
</dbReference>
<dbReference type="InterPro" id="IPR020726">
    <property type="entry name" value="Bcl2_BH2_motif_CS"/>
</dbReference>
<dbReference type="GO" id="GO:0042802">
    <property type="term" value="F:identical protein binding"/>
    <property type="evidence" value="ECO:0007669"/>
    <property type="project" value="Ensembl"/>
</dbReference>
<keyword evidence="10" id="KW-1000">Mitochondrion outer membrane</keyword>
<keyword evidence="12 20" id="KW-1133">Transmembrane helix</keyword>
<dbReference type="InterPro" id="IPR026298">
    <property type="entry name" value="Bcl-2_fam"/>
</dbReference>
<dbReference type="GO" id="GO:0051721">
    <property type="term" value="F:protein phosphatase 2A binding"/>
    <property type="evidence" value="ECO:0007669"/>
    <property type="project" value="Ensembl"/>
</dbReference>
<dbReference type="GO" id="GO:0031625">
    <property type="term" value="F:ubiquitin protein ligase binding"/>
    <property type="evidence" value="ECO:0007669"/>
    <property type="project" value="Ensembl"/>
</dbReference>
<dbReference type="STRING" id="9544.ENSMMUP00000069881"/>
<dbReference type="GO" id="GO:2001243">
    <property type="term" value="P:negative regulation of intrinsic apoptotic signaling pathway"/>
    <property type="evidence" value="ECO:0007669"/>
    <property type="project" value="Ensembl"/>
</dbReference>
<dbReference type="GO" id="GO:0045069">
    <property type="term" value="P:regulation of viral genome replication"/>
    <property type="evidence" value="ECO:0007669"/>
    <property type="project" value="Ensembl"/>
</dbReference>
<dbReference type="GO" id="GO:0048741">
    <property type="term" value="P:skeletal muscle fiber development"/>
    <property type="evidence" value="ECO:0007669"/>
    <property type="project" value="Ensembl"/>
</dbReference>
<dbReference type="GO" id="GO:0005741">
    <property type="term" value="C:mitochondrial outer membrane"/>
    <property type="evidence" value="ECO:0000318"/>
    <property type="project" value="GO_Central"/>
</dbReference>
<dbReference type="GO" id="GO:0010224">
    <property type="term" value="P:response to UV-B"/>
    <property type="evidence" value="ECO:0007669"/>
    <property type="project" value="Ensembl"/>
</dbReference>
<dbReference type="GO" id="GO:0035265">
    <property type="term" value="P:organ growth"/>
    <property type="evidence" value="ECO:0007669"/>
    <property type="project" value="Ensembl"/>
</dbReference>
<dbReference type="GO" id="GO:0014042">
    <property type="term" value="P:positive regulation of neuron maturation"/>
    <property type="evidence" value="ECO:0007669"/>
    <property type="project" value="Ensembl"/>
</dbReference>
<dbReference type="GO" id="GO:0030307">
    <property type="term" value="P:positive regulation of cell growth"/>
    <property type="evidence" value="ECO:0007669"/>
    <property type="project" value="Ensembl"/>
</dbReference>
<dbReference type="GO" id="GO:0097192">
    <property type="term" value="P:extrinsic apoptotic signaling pathway in absence of ligand"/>
    <property type="evidence" value="ECO:0000318"/>
    <property type="project" value="GO_Central"/>
</dbReference>
<dbReference type="FunCoup" id="A0A5F7ZZ15">
    <property type="interactions" value="1495"/>
</dbReference>
<dbReference type="GO" id="GO:0015267">
    <property type="term" value="F:channel activity"/>
    <property type="evidence" value="ECO:0000318"/>
    <property type="project" value="GO_Central"/>
</dbReference>
<dbReference type="GeneID" id="707407"/>
<dbReference type="GO" id="GO:0032469">
    <property type="term" value="P:endoplasmic reticulum calcium ion homeostasis"/>
    <property type="evidence" value="ECO:0007669"/>
    <property type="project" value="Ensembl"/>
</dbReference>
<dbReference type="InterPro" id="IPR020717">
    <property type="entry name" value="Bcl2_BH1_motif_CS"/>
</dbReference>
<dbReference type="GO" id="GO:0010559">
    <property type="term" value="P:regulation of glycoprotein biosynthetic process"/>
    <property type="evidence" value="ECO:0007669"/>
    <property type="project" value="Ensembl"/>
</dbReference>
<dbReference type="GO" id="GO:0046902">
    <property type="term" value="P:regulation of mitochondrial membrane permeability"/>
    <property type="evidence" value="ECO:0007669"/>
    <property type="project" value="Ensembl"/>
</dbReference>
<dbReference type="PROSITE" id="PS01258">
    <property type="entry name" value="BH2"/>
    <property type="match status" value="1"/>
</dbReference>
<dbReference type="PRINTS" id="PR01862">
    <property type="entry name" value="BCL2FAMILY"/>
</dbReference>
<feature type="domain" description="Apoptosis regulator Bcl-2 family BH4" evidence="21">
    <location>
        <begin position="11"/>
        <end position="30"/>
    </location>
</feature>
<dbReference type="VEuPathDB" id="HostDB:ENSMMUG00000059194"/>
<dbReference type="GO" id="GO:0046666">
    <property type="term" value="P:retinal cell programmed cell death"/>
    <property type="evidence" value="ECO:0007669"/>
    <property type="project" value="Ensembl"/>
</dbReference>
<dbReference type="PROSITE" id="PS01259">
    <property type="entry name" value="BH3"/>
    <property type="match status" value="1"/>
</dbReference>
<dbReference type="SMART" id="SM00265">
    <property type="entry name" value="BH4"/>
    <property type="match status" value="1"/>
</dbReference>
<dbReference type="GO" id="GO:0032880">
    <property type="term" value="P:regulation of protein localization"/>
    <property type="evidence" value="ECO:0007669"/>
    <property type="project" value="Ensembl"/>
</dbReference>
<keyword evidence="7" id="KW-0963">Cytoplasm</keyword>
<dbReference type="GO" id="GO:0070231">
    <property type="term" value="P:T cell apoptotic process"/>
    <property type="evidence" value="ECO:0007669"/>
    <property type="project" value="Ensembl"/>
</dbReference>
<dbReference type="NCBIfam" id="TIGR00865">
    <property type="entry name" value="bcl-2"/>
    <property type="match status" value="1"/>
</dbReference>